<keyword evidence="3" id="KW-0540">Nuclease</keyword>
<sequence length="171" mass="20092">MVYSCKKFRHYLICYEFVFHVDHYALQHLVKKADLSGRIARYLLTLQCPEGLDVEQRTVFIHKAGPYQLQQGVLFKKMADERLCRCLEESEVPRVVSAMHTEDAGGHYATRDTVTKIVNAGLWWPTMFKDVHVSWLETLVWRFLFVLFRFSVRGSIRTKCFLSFPLAFCYV</sequence>
<evidence type="ECO:0000313" key="8">
    <source>
        <dbReference type="EMBL" id="OAE22591.1"/>
    </source>
</evidence>
<dbReference type="Proteomes" id="UP000077202">
    <property type="component" value="Unassembled WGS sequence"/>
</dbReference>
<dbReference type="InterPro" id="IPR041373">
    <property type="entry name" value="RT_RNaseH"/>
</dbReference>
<keyword evidence="5" id="KW-0378">Hydrolase</keyword>
<dbReference type="GO" id="GO:0004519">
    <property type="term" value="F:endonuclease activity"/>
    <property type="evidence" value="ECO:0007669"/>
    <property type="project" value="UniProtKB-KW"/>
</dbReference>
<comment type="caution">
    <text evidence="8">The sequence shown here is derived from an EMBL/GenBank/DDBJ whole genome shotgun (WGS) entry which is preliminary data.</text>
</comment>
<dbReference type="AlphaFoldDB" id="A0A176VQM4"/>
<dbReference type="Pfam" id="PF17917">
    <property type="entry name" value="RT_RNaseH"/>
    <property type="match status" value="1"/>
</dbReference>
<feature type="domain" description="Reverse transcriptase RNase H-like" evidence="7">
    <location>
        <begin position="2"/>
        <end position="47"/>
    </location>
</feature>
<organism evidence="8 9">
    <name type="scientific">Marchantia polymorpha subsp. ruderalis</name>
    <dbReference type="NCBI Taxonomy" id="1480154"/>
    <lineage>
        <taxon>Eukaryota</taxon>
        <taxon>Viridiplantae</taxon>
        <taxon>Streptophyta</taxon>
        <taxon>Embryophyta</taxon>
        <taxon>Marchantiophyta</taxon>
        <taxon>Marchantiopsida</taxon>
        <taxon>Marchantiidae</taxon>
        <taxon>Marchantiales</taxon>
        <taxon>Marchantiaceae</taxon>
        <taxon>Marchantia</taxon>
    </lineage>
</organism>
<reference evidence="8" key="1">
    <citation type="submission" date="2016-03" db="EMBL/GenBank/DDBJ databases">
        <title>Mechanisms controlling the formation of the plant cell surface in tip-growing cells are functionally conserved among land plants.</title>
        <authorList>
            <person name="Honkanen S."/>
            <person name="Jones V.A."/>
            <person name="Morieri G."/>
            <person name="Champion C."/>
            <person name="Hetherington A.J."/>
            <person name="Kelly S."/>
            <person name="Saint-Marcoux D."/>
            <person name="Proust H."/>
            <person name="Prescott H."/>
            <person name="Dolan L."/>
        </authorList>
    </citation>
    <scope>NUCLEOTIDE SEQUENCE [LARGE SCALE GENOMIC DNA]</scope>
    <source>
        <tissue evidence="8">Whole gametophyte</tissue>
    </source>
</reference>
<evidence type="ECO:0000259" key="7">
    <source>
        <dbReference type="Pfam" id="PF17917"/>
    </source>
</evidence>
<dbReference type="GO" id="GO:0016787">
    <property type="term" value="F:hydrolase activity"/>
    <property type="evidence" value="ECO:0007669"/>
    <property type="project" value="UniProtKB-KW"/>
</dbReference>
<keyword evidence="1" id="KW-0808">Transferase</keyword>
<protein>
    <recommendedName>
        <fullName evidence="7">Reverse transcriptase RNase H-like domain-containing protein</fullName>
    </recommendedName>
</protein>
<evidence type="ECO:0000256" key="1">
    <source>
        <dbReference type="ARBA" id="ARBA00022679"/>
    </source>
</evidence>
<evidence type="ECO:0000256" key="4">
    <source>
        <dbReference type="ARBA" id="ARBA00022759"/>
    </source>
</evidence>
<accession>A0A176VQM4</accession>
<evidence type="ECO:0000256" key="2">
    <source>
        <dbReference type="ARBA" id="ARBA00022695"/>
    </source>
</evidence>
<keyword evidence="9" id="KW-1185">Reference proteome</keyword>
<evidence type="ECO:0000313" key="9">
    <source>
        <dbReference type="Proteomes" id="UP000077202"/>
    </source>
</evidence>
<evidence type="ECO:0000256" key="3">
    <source>
        <dbReference type="ARBA" id="ARBA00022722"/>
    </source>
</evidence>
<keyword evidence="6" id="KW-0695">RNA-directed DNA polymerase</keyword>
<keyword evidence="4" id="KW-0255">Endonuclease</keyword>
<gene>
    <name evidence="8" type="ORF">AXG93_1991s1000</name>
</gene>
<proteinExistence type="predicted"/>
<dbReference type="GO" id="GO:0003964">
    <property type="term" value="F:RNA-directed DNA polymerase activity"/>
    <property type="evidence" value="ECO:0007669"/>
    <property type="project" value="UniProtKB-KW"/>
</dbReference>
<evidence type="ECO:0000256" key="5">
    <source>
        <dbReference type="ARBA" id="ARBA00022801"/>
    </source>
</evidence>
<evidence type="ECO:0000256" key="6">
    <source>
        <dbReference type="ARBA" id="ARBA00022918"/>
    </source>
</evidence>
<name>A0A176VQM4_MARPO</name>
<dbReference type="EMBL" id="LVLJ01003148">
    <property type="protein sequence ID" value="OAE22591.1"/>
    <property type="molecule type" value="Genomic_DNA"/>
</dbReference>
<dbReference type="Gene3D" id="1.10.340.70">
    <property type="match status" value="1"/>
</dbReference>
<keyword evidence="2" id="KW-0548">Nucleotidyltransferase</keyword>